<dbReference type="EMBL" id="BAABCT010000004">
    <property type="protein sequence ID" value="GAA4071976.1"/>
    <property type="molecule type" value="Genomic_DNA"/>
</dbReference>
<accession>A0ABP7VQA7</accession>
<protein>
    <submittedName>
        <fullName evidence="2">Uncharacterized protein</fullName>
    </submittedName>
</protein>
<proteinExistence type="predicted"/>
<keyword evidence="3" id="KW-1185">Reference proteome</keyword>
<name>A0ABP7VQA7_9FLAO</name>
<gene>
    <name evidence="2" type="ORF">GCM10022389_16510</name>
</gene>
<evidence type="ECO:0000313" key="3">
    <source>
        <dbReference type="Proteomes" id="UP001500367"/>
    </source>
</evidence>
<feature type="transmembrane region" description="Helical" evidence="1">
    <location>
        <begin position="12"/>
        <end position="30"/>
    </location>
</feature>
<keyword evidence="1" id="KW-0472">Membrane</keyword>
<keyword evidence="1" id="KW-0812">Transmembrane</keyword>
<evidence type="ECO:0000313" key="2">
    <source>
        <dbReference type="EMBL" id="GAA4071976.1"/>
    </source>
</evidence>
<comment type="caution">
    <text evidence="2">The sequence shown here is derived from an EMBL/GenBank/DDBJ whole genome shotgun (WGS) entry which is preliminary data.</text>
</comment>
<keyword evidence="1" id="KW-1133">Transmembrane helix</keyword>
<reference evidence="3" key="1">
    <citation type="journal article" date="2019" name="Int. J. Syst. Evol. Microbiol.">
        <title>The Global Catalogue of Microorganisms (GCM) 10K type strain sequencing project: providing services to taxonomists for standard genome sequencing and annotation.</title>
        <authorList>
            <consortium name="The Broad Institute Genomics Platform"/>
            <consortium name="The Broad Institute Genome Sequencing Center for Infectious Disease"/>
            <person name="Wu L."/>
            <person name="Ma J."/>
        </authorList>
    </citation>
    <scope>NUCLEOTIDE SEQUENCE [LARGE SCALE GENOMIC DNA]</scope>
    <source>
        <strain evidence="3">JCM 17069</strain>
    </source>
</reference>
<evidence type="ECO:0000256" key="1">
    <source>
        <dbReference type="SAM" id="Phobius"/>
    </source>
</evidence>
<sequence>MFPITILLSHETLLNVSLTALIIGVIVHVVQVGSIGVQLVQGVGSVEVPVTGGPEGGVPVAVAKLSI</sequence>
<dbReference type="Proteomes" id="UP001500367">
    <property type="component" value="Unassembled WGS sequence"/>
</dbReference>
<organism evidence="2 3">
    <name type="scientific">Flavobacterium cheonanense</name>
    <dbReference type="NCBI Taxonomy" id="706183"/>
    <lineage>
        <taxon>Bacteria</taxon>
        <taxon>Pseudomonadati</taxon>
        <taxon>Bacteroidota</taxon>
        <taxon>Flavobacteriia</taxon>
        <taxon>Flavobacteriales</taxon>
        <taxon>Flavobacteriaceae</taxon>
        <taxon>Flavobacterium</taxon>
    </lineage>
</organism>